<evidence type="ECO:0000313" key="3">
    <source>
        <dbReference type="Proteomes" id="UP000178129"/>
    </source>
</evidence>
<name>A0A1E1K5S6_9HELO</name>
<proteinExistence type="predicted"/>
<evidence type="ECO:0000313" key="2">
    <source>
        <dbReference type="EMBL" id="CZS93448.1"/>
    </source>
</evidence>
<keyword evidence="1" id="KW-0472">Membrane</keyword>
<keyword evidence="1" id="KW-0812">Transmembrane</keyword>
<dbReference type="AlphaFoldDB" id="A0A1E1K5S6"/>
<protein>
    <submittedName>
        <fullName evidence="2">Uncharacterized protein</fullName>
    </submittedName>
</protein>
<comment type="caution">
    <text evidence="2">The sequence shown here is derived from an EMBL/GenBank/DDBJ whole genome shotgun (WGS) entry which is preliminary data.</text>
</comment>
<evidence type="ECO:0000256" key="1">
    <source>
        <dbReference type="SAM" id="Phobius"/>
    </source>
</evidence>
<organism evidence="2 3">
    <name type="scientific">Rhynchosporium graminicola</name>
    <dbReference type="NCBI Taxonomy" id="2792576"/>
    <lineage>
        <taxon>Eukaryota</taxon>
        <taxon>Fungi</taxon>
        <taxon>Dikarya</taxon>
        <taxon>Ascomycota</taxon>
        <taxon>Pezizomycotina</taxon>
        <taxon>Leotiomycetes</taxon>
        <taxon>Helotiales</taxon>
        <taxon>Ploettnerulaceae</taxon>
        <taxon>Rhynchosporium</taxon>
    </lineage>
</organism>
<keyword evidence="1" id="KW-1133">Transmembrane helix</keyword>
<dbReference type="EMBL" id="FJUW01000007">
    <property type="protein sequence ID" value="CZS93448.1"/>
    <property type="molecule type" value="Genomic_DNA"/>
</dbReference>
<gene>
    <name evidence="2" type="ORF">RCO7_14277</name>
</gene>
<accession>A0A1E1K5S6</accession>
<dbReference type="Proteomes" id="UP000178129">
    <property type="component" value="Unassembled WGS sequence"/>
</dbReference>
<sequence length="87" mass="9913">MYSSRNTSHMPVDTFDDAITKHTSKRSYRLRVTFILFTVWLASSAAFGSLIAVWQTSDCDISYSYRAASTQGKHWWSELVARDNPSS</sequence>
<reference evidence="3" key="1">
    <citation type="submission" date="2016-03" db="EMBL/GenBank/DDBJ databases">
        <authorList>
            <person name="Ploux O."/>
        </authorList>
    </citation>
    <scope>NUCLEOTIDE SEQUENCE [LARGE SCALE GENOMIC DNA]</scope>
    <source>
        <strain evidence="3">UK7</strain>
    </source>
</reference>
<dbReference type="InParanoid" id="A0A1E1K5S6"/>
<keyword evidence="3" id="KW-1185">Reference proteome</keyword>
<feature type="transmembrane region" description="Helical" evidence="1">
    <location>
        <begin position="32"/>
        <end position="54"/>
    </location>
</feature>